<organism evidence="1 2">
    <name type="scientific">Vigna unguiculata</name>
    <name type="common">Cowpea</name>
    <dbReference type="NCBI Taxonomy" id="3917"/>
    <lineage>
        <taxon>Eukaryota</taxon>
        <taxon>Viridiplantae</taxon>
        <taxon>Streptophyta</taxon>
        <taxon>Embryophyta</taxon>
        <taxon>Tracheophyta</taxon>
        <taxon>Spermatophyta</taxon>
        <taxon>Magnoliopsida</taxon>
        <taxon>eudicotyledons</taxon>
        <taxon>Gunneridae</taxon>
        <taxon>Pentapetalae</taxon>
        <taxon>rosids</taxon>
        <taxon>fabids</taxon>
        <taxon>Fabales</taxon>
        <taxon>Fabaceae</taxon>
        <taxon>Papilionoideae</taxon>
        <taxon>50 kb inversion clade</taxon>
        <taxon>NPAAA clade</taxon>
        <taxon>indigoferoid/millettioid clade</taxon>
        <taxon>Phaseoleae</taxon>
        <taxon>Vigna</taxon>
    </lineage>
</organism>
<name>A0A4D6NQ76_VIGUN</name>
<gene>
    <name evidence="1" type="ORF">DEO72_LG11g1405</name>
</gene>
<sequence length="53" mass="6446">MGLRRATAFWEDSQCSEVAKKIVNLFNTLNKNYGRRLKWFRNKKSVTRKWVRI</sequence>
<dbReference type="EMBL" id="CP039355">
    <property type="protein sequence ID" value="QCE14405.1"/>
    <property type="molecule type" value="Genomic_DNA"/>
</dbReference>
<dbReference type="Proteomes" id="UP000501690">
    <property type="component" value="Linkage Group LG11"/>
</dbReference>
<evidence type="ECO:0000313" key="2">
    <source>
        <dbReference type="Proteomes" id="UP000501690"/>
    </source>
</evidence>
<dbReference type="AlphaFoldDB" id="A0A4D6NQ76"/>
<reference evidence="1 2" key="1">
    <citation type="submission" date="2019-04" db="EMBL/GenBank/DDBJ databases">
        <title>An improved genome assembly and genetic linkage map for asparagus bean, Vigna unguiculata ssp. sesquipedialis.</title>
        <authorList>
            <person name="Xia Q."/>
            <person name="Zhang R."/>
            <person name="Dong Y."/>
        </authorList>
    </citation>
    <scope>NUCLEOTIDE SEQUENCE [LARGE SCALE GENOMIC DNA]</scope>
    <source>
        <tissue evidence="1">Leaf</tissue>
    </source>
</reference>
<proteinExistence type="predicted"/>
<accession>A0A4D6NQ76</accession>
<evidence type="ECO:0000313" key="1">
    <source>
        <dbReference type="EMBL" id="QCE14405.1"/>
    </source>
</evidence>
<keyword evidence="2" id="KW-1185">Reference proteome</keyword>
<protein>
    <submittedName>
        <fullName evidence="1">Uncharacterized protein</fullName>
    </submittedName>
</protein>